<feature type="domain" description="Cation/H+ exchanger transmembrane" evidence="11">
    <location>
        <begin position="146"/>
        <end position="264"/>
    </location>
</feature>
<evidence type="ECO:0000256" key="9">
    <source>
        <dbReference type="SAM" id="MobiDB-lite"/>
    </source>
</evidence>
<keyword evidence="7" id="KW-0406">Ion transport</keyword>
<keyword evidence="3" id="KW-0050">Antiport</keyword>
<feature type="transmembrane region" description="Helical" evidence="10">
    <location>
        <begin position="216"/>
        <end position="236"/>
    </location>
</feature>
<dbReference type="InterPro" id="IPR006153">
    <property type="entry name" value="Cation/H_exchanger_TM"/>
</dbReference>
<dbReference type="Proteomes" id="UP001189429">
    <property type="component" value="Unassembled WGS sequence"/>
</dbReference>
<keyword evidence="6 10" id="KW-1133">Transmembrane helix</keyword>
<evidence type="ECO:0000256" key="6">
    <source>
        <dbReference type="ARBA" id="ARBA00022989"/>
    </source>
</evidence>
<keyword evidence="2" id="KW-0813">Transport</keyword>
<feature type="transmembrane region" description="Helical" evidence="10">
    <location>
        <begin position="139"/>
        <end position="162"/>
    </location>
</feature>
<dbReference type="PANTHER" id="PTHR16254:SF14">
    <property type="entry name" value="TRANSMEMBRANE AND COILED-COIL DOMAIN-CONTAINING PROTEIN 3"/>
    <property type="match status" value="1"/>
</dbReference>
<evidence type="ECO:0000256" key="8">
    <source>
        <dbReference type="ARBA" id="ARBA00023136"/>
    </source>
</evidence>
<comment type="subcellular location">
    <subcellularLocation>
        <location evidence="1">Membrane</location>
        <topology evidence="1">Multi-pass membrane protein</topology>
    </subcellularLocation>
</comment>
<keyword evidence="5" id="KW-0732">Signal</keyword>
<dbReference type="PANTHER" id="PTHR16254">
    <property type="entry name" value="POTASSIUM/PROTON ANTIPORTER-RELATED"/>
    <property type="match status" value="1"/>
</dbReference>
<feature type="region of interest" description="Disordered" evidence="9">
    <location>
        <begin position="633"/>
        <end position="661"/>
    </location>
</feature>
<feature type="transmembrane region" description="Helical" evidence="10">
    <location>
        <begin position="601"/>
        <end position="619"/>
    </location>
</feature>
<dbReference type="Gene3D" id="1.20.1530.20">
    <property type="match status" value="2"/>
</dbReference>
<keyword evidence="8 10" id="KW-0472">Membrane</keyword>
<evidence type="ECO:0000256" key="1">
    <source>
        <dbReference type="ARBA" id="ARBA00004141"/>
    </source>
</evidence>
<feature type="transmembrane region" description="Helical" evidence="10">
    <location>
        <begin position="447"/>
        <end position="469"/>
    </location>
</feature>
<feature type="region of interest" description="Disordered" evidence="9">
    <location>
        <begin position="276"/>
        <end position="337"/>
    </location>
</feature>
<evidence type="ECO:0000256" key="3">
    <source>
        <dbReference type="ARBA" id="ARBA00022449"/>
    </source>
</evidence>
<keyword evidence="13" id="KW-1185">Reference proteome</keyword>
<evidence type="ECO:0000256" key="10">
    <source>
        <dbReference type="SAM" id="Phobius"/>
    </source>
</evidence>
<feature type="transmembrane region" description="Helical" evidence="10">
    <location>
        <begin position="536"/>
        <end position="558"/>
    </location>
</feature>
<dbReference type="Pfam" id="PF00999">
    <property type="entry name" value="Na_H_Exchanger"/>
    <property type="match status" value="2"/>
</dbReference>
<feature type="transmembrane region" description="Helical" evidence="10">
    <location>
        <begin position="407"/>
        <end position="426"/>
    </location>
</feature>
<dbReference type="InterPro" id="IPR045158">
    <property type="entry name" value="KEA4/5/6-like"/>
</dbReference>
<comment type="caution">
    <text evidence="12">The sequence shown here is derived from an EMBL/GenBank/DDBJ whole genome shotgun (WGS) entry which is preliminary data.</text>
</comment>
<evidence type="ECO:0000313" key="13">
    <source>
        <dbReference type="Proteomes" id="UP001189429"/>
    </source>
</evidence>
<dbReference type="InterPro" id="IPR038770">
    <property type="entry name" value="Na+/solute_symporter_sf"/>
</dbReference>
<feature type="transmembrane region" description="Helical" evidence="10">
    <location>
        <begin position="512"/>
        <end position="530"/>
    </location>
</feature>
<evidence type="ECO:0000256" key="5">
    <source>
        <dbReference type="ARBA" id="ARBA00022729"/>
    </source>
</evidence>
<reference evidence="12" key="1">
    <citation type="submission" date="2023-10" db="EMBL/GenBank/DDBJ databases">
        <authorList>
            <person name="Chen Y."/>
            <person name="Shah S."/>
            <person name="Dougan E. K."/>
            <person name="Thang M."/>
            <person name="Chan C."/>
        </authorList>
    </citation>
    <scope>NUCLEOTIDE SEQUENCE [LARGE SCALE GENOMIC DNA]</scope>
</reference>
<evidence type="ECO:0000256" key="7">
    <source>
        <dbReference type="ARBA" id="ARBA00023065"/>
    </source>
</evidence>
<protein>
    <recommendedName>
        <fullName evidence="11">Cation/H+ exchanger transmembrane domain-containing protein</fullName>
    </recommendedName>
</protein>
<accession>A0ABN9U150</accession>
<sequence length="661" mass="70471">MAKIMGPSEVCGDQAGEADAAAQAWRVCATTPAWPHGEHDVVLEVSWNGQQFSPAVEKISFVNEKSVFGNLPNSVSEQHIPAEDTSKVTDNTVHSETFSSLDQHLEDTLWLNKEGDAFIMARSKDLTQLSEDIRVVRDFFLLTIASAVGGAFATMCHAPNIIGFLMGGIVVGPGGLDLVVELVQVESVAGLGVCLLLFAIGLELTLQELYRNARAAFAGLLSMLLLTGCLLLLAAAMGTPPSEAFCIGAFASLASTPVSLKAVKRPPRSIELACGGEEATPSHAGEECGRVPRHASMDSDTGCVDDSRADDPAELLAASPPSASPRKPGRAERGGADSGEAGQLLAVLIAQDIVLATLLAVMPIAFGREQEAADAMENGSGGKPAQQDVGTRGGPDLPRELLSRGSMRLPLAGLGVLLLVILRFVTNVRQRRWALCLVCRCRGRVGTMLLGLEDEFFAILLLSCGFSLAFATDHFGLSTELGAFLAGLTLRNLWPDVGIRMEHHMEALKDTFVAWFFASIGLVVNPMFLWDNLLAVLTVVMIIFVLKLVTGFLPLWLVSGSCLSHASVLAALRTSWILAHVSEFGFVLASKCYGWGVFSRHVYLLLVGANAVSLCLAPWQFRARECLLPQDQGGSPVRGGGPRHPSPRTIGVRRASSGSER</sequence>
<feature type="transmembrane region" description="Helical" evidence="10">
    <location>
        <begin position="182"/>
        <end position="204"/>
    </location>
</feature>
<evidence type="ECO:0000256" key="2">
    <source>
        <dbReference type="ARBA" id="ARBA00022448"/>
    </source>
</evidence>
<dbReference type="EMBL" id="CAUYUJ010015282">
    <property type="protein sequence ID" value="CAK0851947.1"/>
    <property type="molecule type" value="Genomic_DNA"/>
</dbReference>
<evidence type="ECO:0000256" key="4">
    <source>
        <dbReference type="ARBA" id="ARBA00022692"/>
    </source>
</evidence>
<organism evidence="12 13">
    <name type="scientific">Prorocentrum cordatum</name>
    <dbReference type="NCBI Taxonomy" id="2364126"/>
    <lineage>
        <taxon>Eukaryota</taxon>
        <taxon>Sar</taxon>
        <taxon>Alveolata</taxon>
        <taxon>Dinophyceae</taxon>
        <taxon>Prorocentrales</taxon>
        <taxon>Prorocentraceae</taxon>
        <taxon>Prorocentrum</taxon>
    </lineage>
</organism>
<feature type="transmembrane region" description="Helical" evidence="10">
    <location>
        <begin position="570"/>
        <end position="589"/>
    </location>
</feature>
<proteinExistence type="predicted"/>
<feature type="region of interest" description="Disordered" evidence="9">
    <location>
        <begin position="373"/>
        <end position="397"/>
    </location>
</feature>
<feature type="domain" description="Cation/H+ exchanger transmembrane" evidence="11">
    <location>
        <begin position="333"/>
        <end position="618"/>
    </location>
</feature>
<keyword evidence="4 10" id="KW-0812">Transmembrane</keyword>
<evidence type="ECO:0000313" key="12">
    <source>
        <dbReference type="EMBL" id="CAK0851947.1"/>
    </source>
</evidence>
<gene>
    <name evidence="12" type="ORF">PCOR1329_LOCUS43936</name>
</gene>
<evidence type="ECO:0000259" key="11">
    <source>
        <dbReference type="Pfam" id="PF00999"/>
    </source>
</evidence>
<name>A0ABN9U150_9DINO</name>